<feature type="signal peptide" evidence="2">
    <location>
        <begin position="1"/>
        <end position="21"/>
    </location>
</feature>
<dbReference type="InterPro" id="IPR026444">
    <property type="entry name" value="Secre_tail"/>
</dbReference>
<evidence type="ECO:0000313" key="5">
    <source>
        <dbReference type="Proteomes" id="UP001501844"/>
    </source>
</evidence>
<keyword evidence="2" id="KW-0732">Signal</keyword>
<accession>A0ABP8FJD5</accession>
<feature type="chain" id="PRO_5046534814" description="Secretion system C-terminal sorting domain-containing protein" evidence="2">
    <location>
        <begin position="22"/>
        <end position="1069"/>
    </location>
</feature>
<dbReference type="Pfam" id="PF18962">
    <property type="entry name" value="Por_Secre_tail"/>
    <property type="match status" value="1"/>
</dbReference>
<reference evidence="5" key="1">
    <citation type="journal article" date="2019" name="Int. J. Syst. Evol. Microbiol.">
        <title>The Global Catalogue of Microorganisms (GCM) 10K type strain sequencing project: providing services to taxonomists for standard genome sequencing and annotation.</title>
        <authorList>
            <consortium name="The Broad Institute Genomics Platform"/>
            <consortium name="The Broad Institute Genome Sequencing Center for Infectious Disease"/>
            <person name="Wu L."/>
            <person name="Ma J."/>
        </authorList>
    </citation>
    <scope>NUCLEOTIDE SEQUENCE [LARGE SCALE GENOMIC DNA]</scope>
    <source>
        <strain evidence="5">JCM 17917</strain>
    </source>
</reference>
<dbReference type="Proteomes" id="UP001501844">
    <property type="component" value="Unassembled WGS sequence"/>
</dbReference>
<dbReference type="Gene3D" id="2.60.120.260">
    <property type="entry name" value="Galactose-binding domain-like"/>
    <property type="match status" value="2"/>
</dbReference>
<gene>
    <name evidence="4" type="ORF">GCM10023183_19110</name>
</gene>
<feature type="domain" description="Secretion system C-terminal sorting" evidence="3">
    <location>
        <begin position="989"/>
        <end position="1066"/>
    </location>
</feature>
<dbReference type="EMBL" id="BAABGX010000002">
    <property type="protein sequence ID" value="GAA4305175.1"/>
    <property type="molecule type" value="Genomic_DNA"/>
</dbReference>
<evidence type="ECO:0000313" key="4">
    <source>
        <dbReference type="EMBL" id="GAA4305175.1"/>
    </source>
</evidence>
<evidence type="ECO:0000256" key="1">
    <source>
        <dbReference type="SAM" id="MobiDB-lite"/>
    </source>
</evidence>
<evidence type="ECO:0000256" key="2">
    <source>
        <dbReference type="SAM" id="SignalP"/>
    </source>
</evidence>
<name>A0ABP8FJD5_9BACT</name>
<organism evidence="4 5">
    <name type="scientific">Nibribacter koreensis</name>
    <dbReference type="NCBI Taxonomy" id="1084519"/>
    <lineage>
        <taxon>Bacteria</taxon>
        <taxon>Pseudomonadati</taxon>
        <taxon>Bacteroidota</taxon>
        <taxon>Cytophagia</taxon>
        <taxon>Cytophagales</taxon>
        <taxon>Hymenobacteraceae</taxon>
        <taxon>Nibribacter</taxon>
    </lineage>
</organism>
<dbReference type="RefSeq" id="WP_345165103.1">
    <property type="nucleotide sequence ID" value="NZ_BAABGX010000002.1"/>
</dbReference>
<comment type="caution">
    <text evidence="4">The sequence shown here is derived from an EMBL/GenBank/DDBJ whole genome shotgun (WGS) entry which is preliminary data.</text>
</comment>
<proteinExistence type="predicted"/>
<protein>
    <recommendedName>
        <fullName evidence="3">Secretion system C-terminal sorting domain-containing protein</fullName>
    </recommendedName>
</protein>
<evidence type="ECO:0000259" key="3">
    <source>
        <dbReference type="Pfam" id="PF18962"/>
    </source>
</evidence>
<keyword evidence="5" id="KW-1185">Reference proteome</keyword>
<feature type="region of interest" description="Disordered" evidence="1">
    <location>
        <begin position="474"/>
        <end position="493"/>
    </location>
</feature>
<sequence length="1069" mass="113255">MKKSLSVLLALTVLFVFNASAQNTIIPFGASWQYLDNGSDQGTAWQAPSFNSSSWKTGNGKFGYGISDANTIIEYGPTTSPKYITTYFLKSISLPDPATLGSFSANIRLDDGAVIYVNGVEVHRINMPTGAIAYNTLSALSSSGDGSKTLTFNISPSAFVSGTNVIAVEIHQSKTNTSDMAFDLQLNSTQFGPDGDTVAPAVMSITRHSPSSATVEPGAVTFRAVFSEAVNGVSVEDFAPMVTGSAAGTVTAVESQDGSTYDMTVNATGEGTLRLDLRPSDTGITDLSANPIVGGYSSGEYYTLDIPEPPANALVTFGSSWKYLDNGSDQGTAWRATAYSDGAWKTGNGKFGYGITDAATLINYGPNAKNKYVTTYFRKTLNMADPAGYGEITASIKMDDGVVVYVNGIEVYRMNMPTGAVAYNTLAALSSSGDGTKTQTFTINNAAFTSGTNVIAVEVHQSKANTSDMAFDLQLTPSQNGGSEPPADTTPPAVTSITRHLPTASTVAPGTLTFRVSFSEAVTGVSTGDFSLATSGTAAGTINAVTAANSSQYDVAVNASGAGSLRLDLKSSGTGITDAASNAIASGFTAGESYTVQPPVEGYGFTTVNSLTPMSISVNTADKPQSKVWTYAGKFWTVLPTADGTFLWRLDGTTWTKMFLVASGSLARTDCKVVGNVVHVLIYRGDNNSYLYSLEYDAAASNYKFWSQRPGRASFVLGPDGETATLDIDGNGRMWIAYDTPGEVNVRWSDSPYAVWSNPIAIETGIADDDICGVIALPNQNKIAVFWSNQRTDFFGMRTHNNGDDPTSWSEDERPASQSALNIGTGFADDHMNMALASDGTLYCAVKTSYDTPGYTKLALLIRRPNGVWDNAYEVTEFEGTRPIVLLNEATGKIRVVYTSQENGGDILYRESPMSAISFGAPIILLNGMYNYVSSTKANFTSETVIIATDVSSTAWKAVGFLVTDAAATVASNVNGNVLKVQGQKLLRVHPNPFQGTANVTFTLPVAGEYSLALYNSRGEQATGIISGRTEANISTTIELKANHLPSGMYVLKLQTAQGTETVKLVHAR</sequence>
<dbReference type="NCBIfam" id="TIGR04183">
    <property type="entry name" value="Por_Secre_tail"/>
    <property type="match status" value="1"/>
</dbReference>